<name>A0A2M4C3H1_9DIPT</name>
<proteinExistence type="predicted"/>
<reference evidence="2" key="1">
    <citation type="submission" date="2018-01" db="EMBL/GenBank/DDBJ databases">
        <title>An insight into the sialome of Amazonian anophelines.</title>
        <authorList>
            <person name="Ribeiro J.M."/>
            <person name="Scarpassa V."/>
            <person name="Calvo E."/>
        </authorList>
    </citation>
    <scope>NUCLEOTIDE SEQUENCE</scope>
    <source>
        <tissue evidence="2">Salivary glands</tissue>
    </source>
</reference>
<accession>A0A2M4C3H1</accession>
<dbReference type="AlphaFoldDB" id="A0A2M4C3H1"/>
<sequence length="125" mass="13211">MSAILRTPSCSVFSSRNTAACVCIVFCMLRRSVDVGMVPLALRTQSRLATDSSPAFAFRSCTFSPGRFSAAIVLAQARPNTTRSSNELAPSRLAPCTDEQAASPQAYSPGTTRSAPFSVVSTCPL</sequence>
<evidence type="ECO:0000313" key="2">
    <source>
        <dbReference type="EMBL" id="MBW59866.1"/>
    </source>
</evidence>
<dbReference type="EMBL" id="GGFJ01010725">
    <property type="protein sequence ID" value="MBW59866.1"/>
    <property type="molecule type" value="Transcribed_RNA"/>
</dbReference>
<protein>
    <submittedName>
        <fullName evidence="2">Uncharacterized protein</fullName>
    </submittedName>
</protein>
<organism evidence="2">
    <name type="scientific">Anopheles marajoara</name>
    <dbReference type="NCBI Taxonomy" id="58244"/>
    <lineage>
        <taxon>Eukaryota</taxon>
        <taxon>Metazoa</taxon>
        <taxon>Ecdysozoa</taxon>
        <taxon>Arthropoda</taxon>
        <taxon>Hexapoda</taxon>
        <taxon>Insecta</taxon>
        <taxon>Pterygota</taxon>
        <taxon>Neoptera</taxon>
        <taxon>Endopterygota</taxon>
        <taxon>Diptera</taxon>
        <taxon>Nematocera</taxon>
        <taxon>Culicoidea</taxon>
        <taxon>Culicidae</taxon>
        <taxon>Anophelinae</taxon>
        <taxon>Anopheles</taxon>
    </lineage>
</organism>
<feature type="compositionally biased region" description="Polar residues" evidence="1">
    <location>
        <begin position="79"/>
        <end position="88"/>
    </location>
</feature>
<feature type="region of interest" description="Disordered" evidence="1">
    <location>
        <begin position="79"/>
        <end position="125"/>
    </location>
</feature>
<evidence type="ECO:0000256" key="1">
    <source>
        <dbReference type="SAM" id="MobiDB-lite"/>
    </source>
</evidence>
<feature type="compositionally biased region" description="Polar residues" evidence="1">
    <location>
        <begin position="100"/>
        <end position="125"/>
    </location>
</feature>